<evidence type="ECO:0000313" key="1">
    <source>
        <dbReference type="EMBL" id="VVC35229.1"/>
    </source>
</evidence>
<protein>
    <submittedName>
        <fullName evidence="1">Uncharacterized protein</fullName>
    </submittedName>
</protein>
<dbReference type="AlphaFoldDB" id="A0A5E4MUK6"/>
<organism evidence="1 2">
    <name type="scientific">Cinara cedri</name>
    <dbReference type="NCBI Taxonomy" id="506608"/>
    <lineage>
        <taxon>Eukaryota</taxon>
        <taxon>Metazoa</taxon>
        <taxon>Ecdysozoa</taxon>
        <taxon>Arthropoda</taxon>
        <taxon>Hexapoda</taxon>
        <taxon>Insecta</taxon>
        <taxon>Pterygota</taxon>
        <taxon>Neoptera</taxon>
        <taxon>Paraneoptera</taxon>
        <taxon>Hemiptera</taxon>
        <taxon>Sternorrhyncha</taxon>
        <taxon>Aphidomorpha</taxon>
        <taxon>Aphidoidea</taxon>
        <taxon>Aphididae</taxon>
        <taxon>Lachninae</taxon>
        <taxon>Cinara</taxon>
    </lineage>
</organism>
<dbReference type="EMBL" id="CABPRJ010001137">
    <property type="protein sequence ID" value="VVC35229.1"/>
    <property type="molecule type" value="Genomic_DNA"/>
</dbReference>
<dbReference type="OrthoDB" id="6610558at2759"/>
<dbReference type="SUPFAM" id="SSF56672">
    <property type="entry name" value="DNA/RNA polymerases"/>
    <property type="match status" value="1"/>
</dbReference>
<gene>
    <name evidence="1" type="ORF">CINCED_3A000872</name>
</gene>
<dbReference type="GO" id="GO:0071897">
    <property type="term" value="P:DNA biosynthetic process"/>
    <property type="evidence" value="ECO:0007669"/>
    <property type="project" value="UniProtKB-ARBA"/>
</dbReference>
<dbReference type="InterPro" id="IPR043502">
    <property type="entry name" value="DNA/RNA_pol_sf"/>
</dbReference>
<name>A0A5E4MUK6_9HEMI</name>
<reference evidence="1 2" key="1">
    <citation type="submission" date="2019-08" db="EMBL/GenBank/DDBJ databases">
        <authorList>
            <person name="Alioto T."/>
            <person name="Alioto T."/>
            <person name="Gomez Garrido J."/>
        </authorList>
    </citation>
    <scope>NUCLEOTIDE SEQUENCE [LARGE SCALE GENOMIC DNA]</scope>
</reference>
<accession>A0A5E4MUK6</accession>
<evidence type="ECO:0000313" key="2">
    <source>
        <dbReference type="Proteomes" id="UP000325440"/>
    </source>
</evidence>
<keyword evidence="2" id="KW-1185">Reference proteome</keyword>
<sequence length="184" mass="22201">MKDDQKKGYIFEIDLKYPEDLHDLHSDYPLAPENIFDIKELSKLTTTLYDKKKYILHYIKLRLYLSLSLKLEKIYRVIEFEQKDWLRPYIEFNTNLRTKTDNEFEKDYYKLMNNSVFDTDSLIVEISIDDFHTDVKNNKQLLNEFDFSDYPKNNKYGIPQINKKVPGKFKDELNGQIITEFVMK</sequence>
<proteinExistence type="predicted"/>
<dbReference type="Proteomes" id="UP000325440">
    <property type="component" value="Unassembled WGS sequence"/>
</dbReference>